<protein>
    <submittedName>
        <fullName evidence="1">Uncharacterized protein</fullName>
    </submittedName>
</protein>
<organism evidence="1 2">
    <name type="scientific">Serratia fonticola</name>
    <dbReference type="NCBI Taxonomy" id="47917"/>
    <lineage>
        <taxon>Bacteria</taxon>
        <taxon>Pseudomonadati</taxon>
        <taxon>Pseudomonadota</taxon>
        <taxon>Gammaproteobacteria</taxon>
        <taxon>Enterobacterales</taxon>
        <taxon>Yersiniaceae</taxon>
        <taxon>Serratia</taxon>
    </lineage>
</organism>
<dbReference type="Proteomes" id="UP000659084">
    <property type="component" value="Unassembled WGS sequence"/>
</dbReference>
<name>A0AAW3WSB3_SERFO</name>
<evidence type="ECO:0000313" key="1">
    <source>
        <dbReference type="EMBL" id="MBC3213569.1"/>
    </source>
</evidence>
<comment type="caution">
    <text evidence="1">The sequence shown here is derived from an EMBL/GenBank/DDBJ whole genome shotgun (WGS) entry which is preliminary data.</text>
</comment>
<dbReference type="EMBL" id="JACNYO010000015">
    <property type="protein sequence ID" value="MBC3213569.1"/>
    <property type="molecule type" value="Genomic_DNA"/>
</dbReference>
<dbReference type="RefSeq" id="WP_179251662.1">
    <property type="nucleotide sequence ID" value="NZ_JACBIV010000001.1"/>
</dbReference>
<reference evidence="1" key="1">
    <citation type="submission" date="2020-08" db="EMBL/GenBank/DDBJ databases">
        <title>Food and environmental bacterial isolates.</title>
        <authorList>
            <person name="Richter L."/>
            <person name="Du Plessis E.M."/>
            <person name="Duvenage S."/>
            <person name="Allam M."/>
            <person name="Korsten L."/>
        </authorList>
    </citation>
    <scope>NUCLEOTIDE SEQUENCE</scope>
    <source>
        <strain evidence="1">UPMP2127</strain>
    </source>
</reference>
<dbReference type="AlphaFoldDB" id="A0AAW3WSB3"/>
<sequence length="138" mass="15606">MSDKYSVSAVARRLANGDVTKRSLQQQASRFRRQGRHDLADNIKAALSKEVDQYPQHTAQARRLAERAEPMSAEDKLKLRVTLDFHGQTDLLTDVLVAWQSFFEARGMEVSTSDLLNIWALEKAGDFEELTGESIARQ</sequence>
<gene>
    <name evidence="1" type="ORF">H8J20_15580</name>
</gene>
<evidence type="ECO:0000313" key="2">
    <source>
        <dbReference type="Proteomes" id="UP000659084"/>
    </source>
</evidence>
<accession>A0AAW3WSB3</accession>
<proteinExistence type="predicted"/>